<evidence type="ECO:0000256" key="11">
    <source>
        <dbReference type="ARBA" id="ARBA00022991"/>
    </source>
</evidence>
<evidence type="ECO:0000256" key="1">
    <source>
        <dbReference type="ARBA" id="ARBA00002455"/>
    </source>
</evidence>
<comment type="function">
    <text evidence="1">Antenna complexes are light-harvesting systems, which transfer the excitation energy to the reaction centers.</text>
</comment>
<evidence type="ECO:0000256" key="7">
    <source>
        <dbReference type="ARBA" id="ARBA00022723"/>
    </source>
</evidence>
<feature type="binding site" evidence="18">
    <location>
        <position position="47"/>
    </location>
    <ligand>
        <name>bacteriochlorophyll a</name>
        <dbReference type="ChEBI" id="CHEBI:61720"/>
    </ligand>
</feature>
<keyword evidence="18" id="KW-0106">Calcium</keyword>
<dbReference type="AlphaFoldDB" id="H8Z3R9"/>
<keyword evidence="8" id="KW-0460">Magnesium</keyword>
<keyword evidence="3" id="KW-1003">Cell membrane</keyword>
<evidence type="ECO:0000313" key="16">
    <source>
        <dbReference type="EMBL" id="EIC20058.1"/>
    </source>
</evidence>
<evidence type="ECO:0000256" key="6">
    <source>
        <dbReference type="ARBA" id="ARBA00022692"/>
    </source>
</evidence>
<keyword evidence="17" id="KW-1185">Reference proteome</keyword>
<keyword evidence="9" id="KW-0076">Bacteriochlorophyll</keyword>
<dbReference type="InterPro" id="IPR035889">
    <property type="entry name" value="Light-harvesting_complex"/>
</dbReference>
<reference evidence="16 17" key="2">
    <citation type="submission" date="2011-11" db="EMBL/GenBank/DDBJ databases">
        <authorList>
            <consortium name="US DOE Joint Genome Institute"/>
            <person name="Lucas S."/>
            <person name="Han J."/>
            <person name="Lapidus A."/>
            <person name="Cheng J.-F."/>
            <person name="Goodwin L."/>
            <person name="Pitluck S."/>
            <person name="Peters L."/>
            <person name="Ovchinnikova G."/>
            <person name="Zhang X."/>
            <person name="Detter J.C."/>
            <person name="Han C."/>
            <person name="Tapia R."/>
            <person name="Land M."/>
            <person name="Hauser L."/>
            <person name="Kyrpides N."/>
            <person name="Ivanova N."/>
            <person name="Pagani I."/>
            <person name="Vogl K."/>
            <person name="Liu Z."/>
            <person name="Overmann J."/>
            <person name="Frigaard N.-U."/>
            <person name="Bryant D."/>
            <person name="Woyke T."/>
        </authorList>
    </citation>
    <scope>NUCLEOTIDE SEQUENCE [LARGE SCALE GENOMIC DNA]</scope>
    <source>
        <strain evidence="16 17">970</strain>
    </source>
</reference>
<keyword evidence="12 14" id="KW-0472">Membrane</keyword>
<dbReference type="RefSeq" id="WP_009150461.1">
    <property type="nucleotide sequence ID" value="NZ_CP121471.1"/>
</dbReference>
<evidence type="ECO:0000313" key="17">
    <source>
        <dbReference type="Proteomes" id="UP000002964"/>
    </source>
</evidence>
<dbReference type="InterPro" id="IPR018332">
    <property type="entry name" value="Antenna_alpha"/>
</dbReference>
<keyword evidence="11" id="KW-0157">Chromophore</keyword>
<evidence type="ECO:0007829" key="18">
    <source>
        <dbReference type="PDB" id="7C9R"/>
    </source>
</evidence>
<dbReference type="EMDB" id="EMD-30314"/>
<feature type="transmembrane region" description="Helical" evidence="14">
    <location>
        <begin position="21"/>
        <end position="40"/>
    </location>
</feature>
<dbReference type="GO" id="GO:0030077">
    <property type="term" value="C:plasma membrane light-harvesting complex"/>
    <property type="evidence" value="ECO:0007669"/>
    <property type="project" value="InterPro"/>
</dbReference>
<evidence type="ECO:0000256" key="12">
    <source>
        <dbReference type="ARBA" id="ARBA00023136"/>
    </source>
</evidence>
<dbReference type="PDB" id="7C9R">
    <property type="method" value="EM"/>
    <property type="resolution" value="2.82 A"/>
    <property type="chains" value="1/3/5/7/S/U/W/Y=1-77"/>
</dbReference>
<keyword evidence="13" id="KW-0437">Light-harvesting polypeptide</keyword>
<dbReference type="InterPro" id="IPR000066">
    <property type="entry name" value="Antenna_a/b"/>
</dbReference>
<proteinExistence type="evidence at protein level"/>
<reference evidence="17" key="1">
    <citation type="submission" date="2011-06" db="EMBL/GenBank/DDBJ databases">
        <authorList>
            <consortium name="US DOE Joint Genome Institute (JGI-PGF)"/>
            <person name="Lucas S."/>
            <person name="Han J."/>
            <person name="Lapidus A."/>
            <person name="Cheng J.-F."/>
            <person name="Goodwin L."/>
            <person name="Pitluck S."/>
            <person name="Peters L."/>
            <person name="Land M.L."/>
            <person name="Hauser L."/>
            <person name="Vogl K."/>
            <person name="Liu Z."/>
            <person name="Overmann J."/>
            <person name="Frigaard N.-U."/>
            <person name="Bryant D.A."/>
            <person name="Woyke T.J."/>
        </authorList>
    </citation>
    <scope>NUCLEOTIDE SEQUENCE [LARGE SCALE GENOMIC DNA]</scope>
    <source>
        <strain evidence="17">970</strain>
    </source>
</reference>
<gene>
    <name evidence="16" type="ORF">Thi970DRAFT_03671</name>
</gene>
<dbReference type="Gene3D" id="4.10.220.20">
    <property type="entry name" value="Light-harvesting complex"/>
    <property type="match status" value="1"/>
</dbReference>
<feature type="domain" description="Antenna complex alpha/beta subunit" evidence="15">
    <location>
        <begin position="9"/>
        <end position="48"/>
    </location>
</feature>
<evidence type="ECO:0000259" key="15">
    <source>
        <dbReference type="Pfam" id="PF00556"/>
    </source>
</evidence>
<feature type="binding site" evidence="18">
    <location>
        <position position="52"/>
    </location>
    <ligand>
        <name>Ca(2+)</name>
        <dbReference type="ChEBI" id="CHEBI:29108"/>
    </ligand>
</feature>
<dbReference type="SMR" id="H8Z3R9"/>
<dbReference type="GO" id="GO:0005886">
    <property type="term" value="C:plasma membrane"/>
    <property type="evidence" value="ECO:0007669"/>
    <property type="project" value="UniProtKB-SubCell"/>
</dbReference>
<feature type="binding site" evidence="18">
    <location>
        <position position="50"/>
    </location>
    <ligand>
        <name>Ca(2+)</name>
        <dbReference type="ChEBI" id="CHEBI:29108"/>
    </ligand>
</feature>
<dbReference type="SUPFAM" id="SSF56918">
    <property type="entry name" value="Light-harvesting complex subunits"/>
    <property type="match status" value="1"/>
</dbReference>
<keyword evidence="7 18" id="KW-0479">Metal-binding</keyword>
<dbReference type="NCBIfam" id="NF040861">
    <property type="entry name" value="pufA_517_ASD"/>
    <property type="match status" value="1"/>
</dbReference>
<keyword evidence="10 14" id="KW-1133">Transmembrane helix</keyword>
<evidence type="ECO:0000256" key="3">
    <source>
        <dbReference type="ARBA" id="ARBA00022475"/>
    </source>
</evidence>
<keyword evidence="5" id="KW-0042">Antenna complex</keyword>
<sequence length="77" mass="8815">MNAKSFDGMHKLWMIMNPVSTLWAIFIFQIFLGLLIHMVVLSSDLNWHDDQIPVGYQLQGETLPVNLEMKAALKDAQ</sequence>
<dbReference type="Pfam" id="PF00556">
    <property type="entry name" value="LHC"/>
    <property type="match status" value="1"/>
</dbReference>
<evidence type="ECO:0000256" key="10">
    <source>
        <dbReference type="ARBA" id="ARBA00022989"/>
    </source>
</evidence>
<dbReference type="GO" id="GO:0019684">
    <property type="term" value="P:photosynthesis, light reaction"/>
    <property type="evidence" value="ECO:0007669"/>
    <property type="project" value="InterPro"/>
</dbReference>
<evidence type="ECO:0000256" key="13">
    <source>
        <dbReference type="ARBA" id="ARBA00023243"/>
    </source>
</evidence>
<evidence type="ECO:0000256" key="9">
    <source>
        <dbReference type="ARBA" id="ARBA00022956"/>
    </source>
</evidence>
<protein>
    <recommendedName>
        <fullName evidence="15">Antenna complex alpha/beta subunit domain-containing protein</fullName>
    </recommendedName>
</protein>
<accession>H8Z3R9</accession>
<keyword evidence="4" id="KW-0148">Chlorophyll</keyword>
<feature type="binding site" evidence="18">
    <location>
        <position position="47"/>
    </location>
    <ligand>
        <name>Ca(2+)</name>
        <dbReference type="ChEBI" id="CHEBI:29108"/>
    </ligand>
</feature>
<evidence type="ECO:0000256" key="5">
    <source>
        <dbReference type="ARBA" id="ARBA00022549"/>
    </source>
</evidence>
<dbReference type="HOGENOM" id="CLU_2703691_0_0_6"/>
<comment type="subcellular location">
    <subcellularLocation>
        <location evidence="2">Cell membrane</location>
    </subcellularLocation>
</comment>
<evidence type="ECO:0000256" key="14">
    <source>
        <dbReference type="SAM" id="Phobius"/>
    </source>
</evidence>
<keyword evidence="18" id="KW-0002">3D-structure</keyword>
<dbReference type="Proteomes" id="UP000002964">
    <property type="component" value="Unassembled WGS sequence"/>
</dbReference>
<dbReference type="OrthoDB" id="8564165at2"/>
<evidence type="ECO:0000256" key="8">
    <source>
        <dbReference type="ARBA" id="ARBA00022842"/>
    </source>
</evidence>
<dbReference type="EMBL" id="JH603170">
    <property type="protein sequence ID" value="EIC20058.1"/>
    <property type="molecule type" value="Genomic_DNA"/>
</dbReference>
<dbReference type="GO" id="GO:0042314">
    <property type="term" value="F:bacteriochlorophyll binding"/>
    <property type="evidence" value="ECO:0007669"/>
    <property type="project" value="UniProtKB-KW"/>
</dbReference>
<reference evidence="18" key="3">
    <citation type="journal article" date="2020" name="Nat. Commun.">
        <title>Cryo-EM structure of a Ca&lt;sup&gt;2+&lt;/sup&gt;-bound photosynthetic LH1-RC complex containing multiple alphabeta-polypeptides.</title>
        <authorList>
            <person name="Tani K."/>
            <person name="Kanno R."/>
            <person name="Makino Y."/>
            <person name="Hall M."/>
            <person name="Takenouchi M."/>
            <person name="Imanishi M."/>
            <person name="Yu L.J."/>
            <person name="Overmann J."/>
            <person name="Madigan M.T."/>
            <person name="Kimura Y."/>
            <person name="Mizoguchi A."/>
            <person name="Humbel B.M."/>
            <person name="Wang-Otomo Z.Y."/>
        </authorList>
    </citation>
    <scope>STRUCTURE BY ELECTRON MICROSCOPY (2.82 ANGSTROMS) IN COMPLEX WITH CA(2+) AND HEME B</scope>
</reference>
<organism evidence="16 17">
    <name type="scientific">Thiorhodovibrio frisius</name>
    <dbReference type="NCBI Taxonomy" id="631362"/>
    <lineage>
        <taxon>Bacteria</taxon>
        <taxon>Pseudomonadati</taxon>
        <taxon>Pseudomonadota</taxon>
        <taxon>Gammaproteobacteria</taxon>
        <taxon>Chromatiales</taxon>
        <taxon>Chromatiaceae</taxon>
        <taxon>Thiorhodovibrio</taxon>
    </lineage>
</organism>
<evidence type="ECO:0000256" key="2">
    <source>
        <dbReference type="ARBA" id="ARBA00004236"/>
    </source>
</evidence>
<evidence type="ECO:0000256" key="4">
    <source>
        <dbReference type="ARBA" id="ARBA00022494"/>
    </source>
</evidence>
<dbReference type="STRING" id="631362.Thi970DRAFT_03671"/>
<dbReference type="GO" id="GO:0046872">
    <property type="term" value="F:metal ion binding"/>
    <property type="evidence" value="ECO:0007669"/>
    <property type="project" value="UniProtKB-KW"/>
</dbReference>
<feature type="binding site" evidence="18">
    <location>
        <position position="48"/>
    </location>
    <ligand>
        <name>bacteriochlorophyll a</name>
        <dbReference type="ChEBI" id="CHEBI:61720"/>
    </ligand>
</feature>
<name>H8Z3R9_9GAMM</name>
<keyword evidence="6 14" id="KW-0812">Transmembrane</keyword>